<accession>A0A7R9CB23</accession>
<name>A0A7R9CB23_TIMCR</name>
<dbReference type="EMBL" id="OC316544">
    <property type="protein sequence ID" value="CAD7392421.1"/>
    <property type="molecule type" value="Genomic_DNA"/>
</dbReference>
<organism evidence="1">
    <name type="scientific">Timema cristinae</name>
    <name type="common">Walking stick</name>
    <dbReference type="NCBI Taxonomy" id="61476"/>
    <lineage>
        <taxon>Eukaryota</taxon>
        <taxon>Metazoa</taxon>
        <taxon>Ecdysozoa</taxon>
        <taxon>Arthropoda</taxon>
        <taxon>Hexapoda</taxon>
        <taxon>Insecta</taxon>
        <taxon>Pterygota</taxon>
        <taxon>Neoptera</taxon>
        <taxon>Polyneoptera</taxon>
        <taxon>Phasmatodea</taxon>
        <taxon>Timematodea</taxon>
        <taxon>Timematoidea</taxon>
        <taxon>Timematidae</taxon>
        <taxon>Timema</taxon>
    </lineage>
</organism>
<proteinExistence type="predicted"/>
<evidence type="ECO:0000313" key="1">
    <source>
        <dbReference type="EMBL" id="CAD7392421.1"/>
    </source>
</evidence>
<sequence>MYRECTRIFVEGEWKTTLSIPEWNSNLNFPVTSSPIYCESDAFECAATEAASLSMDMVMIDNSSDVIQGKVIMSIGNRIFEDFDGSFTWTASQTGSKVSEYFGGEGVTTILGPTVMNFVIPPEDIVYISHPPNPYALGELLPPMSLYSQENLINNQIRSFLRWGRLYLEEVCPNLHGGRMENHFGKMTISTPNQDLTLDLTVINTLVYCKSKALDHAATKVGMMLTTVPELRLTYHPAGKTESTTKTVHVVCMQLVLWSKRSFVNTGGRDEERPANPSLIDGVRADFHPSKWLMGRHRRIGKVELEEVNPHLRGRRVENHLGKITPSSPDRDLNLDLPVLSSRALHDKRVSQLRHRGGIKEQEYKKETVNSVDQELVEKAFHSWTSGPESRTH</sequence>
<reference evidence="1" key="1">
    <citation type="submission" date="2020-11" db="EMBL/GenBank/DDBJ databases">
        <authorList>
            <person name="Tran Van P."/>
        </authorList>
    </citation>
    <scope>NUCLEOTIDE SEQUENCE</scope>
</reference>
<gene>
    <name evidence="1" type="ORF">TCEB3V08_LOCUS445</name>
</gene>
<dbReference type="AlphaFoldDB" id="A0A7R9CB23"/>
<protein>
    <submittedName>
        <fullName evidence="1">Uncharacterized protein</fullName>
    </submittedName>
</protein>